<dbReference type="InterPro" id="IPR044607">
    <property type="entry name" value="RKD-like"/>
</dbReference>
<dbReference type="PROSITE" id="PS51519">
    <property type="entry name" value="RWP_RK"/>
    <property type="match status" value="1"/>
</dbReference>
<evidence type="ECO:0000256" key="5">
    <source>
        <dbReference type="ARBA" id="ARBA00023163"/>
    </source>
</evidence>
<evidence type="ECO:0000313" key="9">
    <source>
        <dbReference type="EMBL" id="PWA74063.1"/>
    </source>
</evidence>
<dbReference type="InterPro" id="IPR003035">
    <property type="entry name" value="RWP-RK_dom"/>
</dbReference>
<dbReference type="OrthoDB" id="6270329at2759"/>
<reference evidence="9 10" key="1">
    <citation type="journal article" date="2018" name="Mol. Plant">
        <title>The genome of Artemisia annua provides insight into the evolution of Asteraceae family and artemisinin biosynthesis.</title>
        <authorList>
            <person name="Shen Q."/>
            <person name="Zhang L."/>
            <person name="Liao Z."/>
            <person name="Wang S."/>
            <person name="Yan T."/>
            <person name="Shi P."/>
            <person name="Liu M."/>
            <person name="Fu X."/>
            <person name="Pan Q."/>
            <person name="Wang Y."/>
            <person name="Lv Z."/>
            <person name="Lu X."/>
            <person name="Zhang F."/>
            <person name="Jiang W."/>
            <person name="Ma Y."/>
            <person name="Chen M."/>
            <person name="Hao X."/>
            <person name="Li L."/>
            <person name="Tang Y."/>
            <person name="Lv G."/>
            <person name="Zhou Y."/>
            <person name="Sun X."/>
            <person name="Brodelius P.E."/>
            <person name="Rose J.K.C."/>
            <person name="Tang K."/>
        </authorList>
    </citation>
    <scope>NUCLEOTIDE SEQUENCE [LARGE SCALE GENOMIC DNA]</scope>
    <source>
        <strain evidence="10">cv. Huhao1</strain>
        <tissue evidence="9">Leaf</tissue>
    </source>
</reference>
<dbReference type="GO" id="GO:0003700">
    <property type="term" value="F:DNA-binding transcription factor activity"/>
    <property type="evidence" value="ECO:0007669"/>
    <property type="project" value="InterPro"/>
</dbReference>
<dbReference type="AlphaFoldDB" id="A0A2U1NKM6"/>
<keyword evidence="3" id="KW-0175">Coiled coil</keyword>
<protein>
    <recommendedName>
        <fullName evidence="8">RWP-RK domain-containing protein</fullName>
    </recommendedName>
</protein>
<dbReference type="GO" id="GO:0003677">
    <property type="term" value="F:DNA binding"/>
    <property type="evidence" value="ECO:0007669"/>
    <property type="project" value="UniProtKB-KW"/>
</dbReference>
<keyword evidence="2" id="KW-0805">Transcription regulation</keyword>
<evidence type="ECO:0000256" key="6">
    <source>
        <dbReference type="ARBA" id="ARBA00023242"/>
    </source>
</evidence>
<feature type="domain" description="RWP-RK" evidence="8">
    <location>
        <begin position="61"/>
        <end position="158"/>
    </location>
</feature>
<keyword evidence="10" id="KW-1185">Reference proteome</keyword>
<dbReference type="Pfam" id="PF02042">
    <property type="entry name" value="RWP-RK"/>
    <property type="match status" value="1"/>
</dbReference>
<dbReference type="PANTHER" id="PTHR46373:SF2">
    <property type="entry name" value="RWP-RK DOMAIN-CONTAINING PROTEIN"/>
    <property type="match status" value="1"/>
</dbReference>
<evidence type="ECO:0000313" key="10">
    <source>
        <dbReference type="Proteomes" id="UP000245207"/>
    </source>
</evidence>
<feature type="compositionally biased region" description="Basic and acidic residues" evidence="7">
    <location>
        <begin position="173"/>
        <end position="185"/>
    </location>
</feature>
<evidence type="ECO:0000259" key="8">
    <source>
        <dbReference type="PROSITE" id="PS51519"/>
    </source>
</evidence>
<evidence type="ECO:0000256" key="4">
    <source>
        <dbReference type="ARBA" id="ARBA00023125"/>
    </source>
</evidence>
<feature type="region of interest" description="Disordered" evidence="7">
    <location>
        <begin position="173"/>
        <end position="209"/>
    </location>
</feature>
<proteinExistence type="predicted"/>
<evidence type="ECO:0000256" key="7">
    <source>
        <dbReference type="SAM" id="MobiDB-lite"/>
    </source>
</evidence>
<keyword evidence="5" id="KW-0804">Transcription</keyword>
<evidence type="ECO:0000256" key="1">
    <source>
        <dbReference type="ARBA" id="ARBA00004049"/>
    </source>
</evidence>
<dbReference type="Proteomes" id="UP000245207">
    <property type="component" value="Unassembled WGS sequence"/>
</dbReference>
<keyword evidence="4" id="KW-0238">DNA-binding</keyword>
<accession>A0A2U1NKM6</accession>
<dbReference type="EMBL" id="PKPP01002628">
    <property type="protein sequence ID" value="PWA74063.1"/>
    <property type="molecule type" value="Genomic_DNA"/>
</dbReference>
<comment type="caution">
    <text evidence="9">The sequence shown here is derived from an EMBL/GenBank/DDBJ whole genome shotgun (WGS) entry which is preliminary data.</text>
</comment>
<dbReference type="PANTHER" id="PTHR46373">
    <property type="entry name" value="PROTEIN RKD4"/>
    <property type="match status" value="1"/>
</dbReference>
<feature type="compositionally biased region" description="Polar residues" evidence="7">
    <location>
        <begin position="190"/>
        <end position="209"/>
    </location>
</feature>
<name>A0A2U1NKM6_ARTAN</name>
<organism evidence="9 10">
    <name type="scientific">Artemisia annua</name>
    <name type="common">Sweet wormwood</name>
    <dbReference type="NCBI Taxonomy" id="35608"/>
    <lineage>
        <taxon>Eukaryota</taxon>
        <taxon>Viridiplantae</taxon>
        <taxon>Streptophyta</taxon>
        <taxon>Embryophyta</taxon>
        <taxon>Tracheophyta</taxon>
        <taxon>Spermatophyta</taxon>
        <taxon>Magnoliopsida</taxon>
        <taxon>eudicotyledons</taxon>
        <taxon>Gunneridae</taxon>
        <taxon>Pentapetalae</taxon>
        <taxon>asterids</taxon>
        <taxon>campanulids</taxon>
        <taxon>Asterales</taxon>
        <taxon>Asteraceae</taxon>
        <taxon>Asteroideae</taxon>
        <taxon>Anthemideae</taxon>
        <taxon>Artemisiinae</taxon>
        <taxon>Artemisia</taxon>
    </lineage>
</organism>
<sequence>MNMNHVRVTKLTSTAEVGVNILNDFESVKPKRKRLIKASALCIPSIISEDETKKSNAIVDLETGIGPFGSLKIIGFVYLTFICTTTVWRELSREMITRHFYMAVDQAAKKLGVGLSSLKRQCRDMGIKHCPCRKLNSLQELIKHFQDENAGEKSDPNMLEIIRRLEVLKRQVEDSTSDSSKDEMKFYQQKKGSSSNKVEASKSLTSKQSAKLAFADRIKVLGLPNKKNCDAISIKPFAVKNPKEDKIFGVH</sequence>
<gene>
    <name evidence="9" type="ORF">CTI12_AA253520</name>
</gene>
<evidence type="ECO:0000256" key="2">
    <source>
        <dbReference type="ARBA" id="ARBA00023015"/>
    </source>
</evidence>
<keyword evidence="6" id="KW-0539">Nucleus</keyword>
<comment type="function">
    <text evidence="1">Putative transcription factor.</text>
</comment>
<evidence type="ECO:0000256" key="3">
    <source>
        <dbReference type="ARBA" id="ARBA00023054"/>
    </source>
</evidence>